<evidence type="ECO:0000313" key="2">
    <source>
        <dbReference type="Proteomes" id="UP000265643"/>
    </source>
</evidence>
<comment type="caution">
    <text evidence="1">The sequence shown here is derived from an EMBL/GenBank/DDBJ whole genome shotgun (WGS) entry which is preliminary data.</text>
</comment>
<evidence type="ECO:0000313" key="1">
    <source>
        <dbReference type="EMBL" id="GCA67404.1"/>
    </source>
</evidence>
<keyword evidence="2" id="KW-1185">Reference proteome</keyword>
<gene>
    <name evidence="1" type="ORF">KGMB01110_18400</name>
</gene>
<dbReference type="Proteomes" id="UP000265643">
    <property type="component" value="Unassembled WGS sequence"/>
</dbReference>
<proteinExistence type="predicted"/>
<name>A0A391P0H3_9FIRM</name>
<dbReference type="AlphaFoldDB" id="A0A391P0H3"/>
<protein>
    <recommendedName>
        <fullName evidence="3">Polya polymerase</fullName>
    </recommendedName>
</protein>
<reference evidence="2" key="1">
    <citation type="submission" date="2018-09" db="EMBL/GenBank/DDBJ databases">
        <title>Draft Genome Sequence of Mediterraneibacter sp. KCTC 15684.</title>
        <authorList>
            <person name="Kim J.S."/>
            <person name="Han K.I."/>
            <person name="Suh M.K."/>
            <person name="Lee K.C."/>
            <person name="Eom M.K."/>
            <person name="Lee J.H."/>
            <person name="Park S.H."/>
            <person name="Kang S.W."/>
            <person name="Park J.E."/>
            <person name="Oh B.S."/>
            <person name="Yu S.Y."/>
            <person name="Choi S.H."/>
            <person name="Lee D.H."/>
            <person name="Yoon H."/>
            <person name="Kim B."/>
            <person name="Yang S.J."/>
            <person name="Lee J.S."/>
        </authorList>
    </citation>
    <scope>NUCLEOTIDE SEQUENCE [LARGE SCALE GENOMIC DNA]</scope>
    <source>
        <strain evidence="2">KCTC 15684</strain>
    </source>
</reference>
<evidence type="ECO:0008006" key="3">
    <source>
        <dbReference type="Google" id="ProtNLM"/>
    </source>
</evidence>
<organism evidence="1 2">
    <name type="scientific">Mediterraneibacter butyricigenes</name>
    <dbReference type="NCBI Taxonomy" id="2316025"/>
    <lineage>
        <taxon>Bacteria</taxon>
        <taxon>Bacillati</taxon>
        <taxon>Bacillota</taxon>
        <taxon>Clostridia</taxon>
        <taxon>Lachnospirales</taxon>
        <taxon>Lachnospiraceae</taxon>
        <taxon>Mediterraneibacter</taxon>
    </lineage>
</organism>
<accession>A0A391P0H3</accession>
<dbReference type="EMBL" id="BHGK01000001">
    <property type="protein sequence ID" value="GCA67404.1"/>
    <property type="molecule type" value="Genomic_DNA"/>
</dbReference>
<sequence>MKVQNITDVEGLFKVIDECKGKVELVTGEGDRLNLKSKLSQYVSLANIFSNGEIPELELIAHEKEDVDKLIDFIMRG</sequence>
<dbReference type="RefSeq" id="WP_117604044.1">
    <property type="nucleotide sequence ID" value="NZ_BHGK01000001.1"/>
</dbReference>